<protein>
    <submittedName>
        <fullName evidence="2">Uncharacterized protein</fullName>
    </submittedName>
</protein>
<accession>A0A645BJK2</accession>
<organism evidence="2">
    <name type="scientific">bioreactor metagenome</name>
    <dbReference type="NCBI Taxonomy" id="1076179"/>
    <lineage>
        <taxon>unclassified sequences</taxon>
        <taxon>metagenomes</taxon>
        <taxon>ecological metagenomes</taxon>
    </lineage>
</organism>
<evidence type="ECO:0000313" key="2">
    <source>
        <dbReference type="EMBL" id="MPM65565.1"/>
    </source>
</evidence>
<dbReference type="AlphaFoldDB" id="A0A645BJK2"/>
<dbReference type="EMBL" id="VSSQ01020586">
    <property type="protein sequence ID" value="MPM65565.1"/>
    <property type="molecule type" value="Genomic_DNA"/>
</dbReference>
<feature type="region of interest" description="Disordered" evidence="1">
    <location>
        <begin position="1"/>
        <end position="20"/>
    </location>
</feature>
<proteinExistence type="predicted"/>
<gene>
    <name evidence="2" type="ORF">SDC9_112462</name>
</gene>
<comment type="caution">
    <text evidence="2">The sequence shown here is derived from an EMBL/GenBank/DDBJ whole genome shotgun (WGS) entry which is preliminary data.</text>
</comment>
<reference evidence="2" key="1">
    <citation type="submission" date="2019-08" db="EMBL/GenBank/DDBJ databases">
        <authorList>
            <person name="Kucharzyk K."/>
            <person name="Murdoch R.W."/>
            <person name="Higgins S."/>
            <person name="Loffler F."/>
        </authorList>
    </citation>
    <scope>NUCLEOTIDE SEQUENCE</scope>
</reference>
<sequence>MSLLELGDSGVPGSLGSRLGRGHRVPPLLQFLQRRVQGVEFVLHGIDRVVRPLQPVVDVTGAHIGEEQPDALQ</sequence>
<evidence type="ECO:0000256" key="1">
    <source>
        <dbReference type="SAM" id="MobiDB-lite"/>
    </source>
</evidence>
<name>A0A645BJK2_9ZZZZ</name>